<sequence length="373" mass="40923">MRILEVTPYFHPHYGGVESHVLGLSMHLQQRGHTVEVLTARYARMPERETVRGLPVNRVTQWLNLFNTPVAPGFGGHVAATEADVVHVHSPPPFTELFAARGAARAGKPLVITYHCDLELRGRLGSLMVRSYQRYAGQRPLQAAKRIISTTESYAATSRALWNREVEVVPNAVDTDRFHPSNNGEHIRNRLSPAGEPLVLFVGRLVPHKGVDILVRALSRLERGRLVVVGDGPYRGWLEGLVRSKGLGERVVFAGPIGDAGLPAYYAACDTVVLPSTSRLEAFGIVGLEGMASGKPLVLSDIPGVRDVITGEEGHIVEPLDPVALAGALEDIWDYPERARQMGARGRERAEHEFAWPRVAEKVEQVLEAAISH</sequence>
<reference evidence="3" key="1">
    <citation type="journal article" date="2014" name="Genome Biol. Evol.">
        <title>Pangenome evidence for extensive interdomain horizontal transfer affecting lineage core and shell genes in uncultured planktonic thaumarchaeota and euryarchaeota.</title>
        <authorList>
            <person name="Deschamps P."/>
            <person name="Zivanovic Y."/>
            <person name="Moreira D."/>
            <person name="Rodriguez-Valera F."/>
            <person name="Lopez-Garcia P."/>
        </authorList>
    </citation>
    <scope>NUCLEOTIDE SEQUENCE</scope>
</reference>
<accession>A0A075GGW1</accession>
<proteinExistence type="predicted"/>
<dbReference type="AlphaFoldDB" id="A0A075GGW1"/>
<evidence type="ECO:0000259" key="2">
    <source>
        <dbReference type="Pfam" id="PF13439"/>
    </source>
</evidence>
<dbReference type="Pfam" id="PF13439">
    <property type="entry name" value="Glyco_transf_4"/>
    <property type="match status" value="1"/>
</dbReference>
<dbReference type="GO" id="GO:0047276">
    <property type="term" value="F:N-acetyllactosaminide 3-alpha-galactosyltransferase activity"/>
    <property type="evidence" value="ECO:0007669"/>
    <property type="project" value="UniProtKB-EC"/>
</dbReference>
<dbReference type="SUPFAM" id="SSF53756">
    <property type="entry name" value="UDP-Glycosyltransferase/glycogen phosphorylase"/>
    <property type="match status" value="1"/>
</dbReference>
<dbReference type="Gene3D" id="3.40.50.2000">
    <property type="entry name" value="Glycogen Phosphorylase B"/>
    <property type="match status" value="2"/>
</dbReference>
<dbReference type="PANTHER" id="PTHR45947">
    <property type="entry name" value="SULFOQUINOVOSYL TRANSFERASE SQD2"/>
    <property type="match status" value="1"/>
</dbReference>
<feature type="domain" description="Glycosyl transferase family 1" evidence="1">
    <location>
        <begin position="186"/>
        <end position="349"/>
    </location>
</feature>
<keyword evidence="3" id="KW-0808">Transferase</keyword>
<gene>
    <name evidence="3" type="primary">GGTA1</name>
</gene>
<dbReference type="InterPro" id="IPR050194">
    <property type="entry name" value="Glycosyltransferase_grp1"/>
</dbReference>
<evidence type="ECO:0000259" key="1">
    <source>
        <dbReference type="Pfam" id="PF00534"/>
    </source>
</evidence>
<dbReference type="CDD" id="cd03801">
    <property type="entry name" value="GT4_PimA-like"/>
    <property type="match status" value="1"/>
</dbReference>
<evidence type="ECO:0000313" key="3">
    <source>
        <dbReference type="EMBL" id="AIF03149.1"/>
    </source>
</evidence>
<dbReference type="InterPro" id="IPR001296">
    <property type="entry name" value="Glyco_trans_1"/>
</dbReference>
<dbReference type="EC" id="2.4.1.87" evidence="3"/>
<feature type="domain" description="Glycosyltransferase subfamily 4-like N-terminal" evidence="2">
    <location>
        <begin position="14"/>
        <end position="177"/>
    </location>
</feature>
<dbReference type="Pfam" id="PF00534">
    <property type="entry name" value="Glycos_transf_1"/>
    <property type="match status" value="1"/>
</dbReference>
<name>A0A075GGW1_9EURY</name>
<dbReference type="PANTHER" id="PTHR45947:SF3">
    <property type="entry name" value="SULFOQUINOVOSYL TRANSFERASE SQD2"/>
    <property type="match status" value="1"/>
</dbReference>
<dbReference type="EMBL" id="KF900672">
    <property type="protein sequence ID" value="AIF03149.1"/>
    <property type="molecule type" value="Genomic_DNA"/>
</dbReference>
<organism evidence="3">
    <name type="scientific">uncultured marine group II/III euryarchaeote KM3_161_F10</name>
    <dbReference type="NCBI Taxonomy" id="1457915"/>
    <lineage>
        <taxon>Archaea</taxon>
        <taxon>Methanobacteriati</taxon>
        <taxon>Methanobacteriota</taxon>
        <taxon>environmental samples</taxon>
    </lineage>
</organism>
<dbReference type="InterPro" id="IPR028098">
    <property type="entry name" value="Glyco_trans_4-like_N"/>
</dbReference>
<protein>
    <submittedName>
        <fullName evidence="3">Glycosyl transferase (GGTA1)</fullName>
        <ecNumber evidence="3">2.4.1.87</ecNumber>
    </submittedName>
</protein>
<keyword evidence="3" id="KW-0328">Glycosyltransferase</keyword>